<evidence type="ECO:0000313" key="6">
    <source>
        <dbReference type="EMBL" id="MEQ3363081.1"/>
    </source>
</evidence>
<dbReference type="SMART" id="SM00421">
    <property type="entry name" value="HTH_LUXR"/>
    <property type="match status" value="1"/>
</dbReference>
<feature type="transmembrane region" description="Helical" evidence="4">
    <location>
        <begin position="276"/>
        <end position="294"/>
    </location>
</feature>
<name>A0ABV1JFF7_9ACTN</name>
<feature type="transmembrane region" description="Helical" evidence="4">
    <location>
        <begin position="300"/>
        <end position="321"/>
    </location>
</feature>
<proteinExistence type="predicted"/>
<feature type="transmembrane region" description="Helical" evidence="4">
    <location>
        <begin position="171"/>
        <end position="189"/>
    </location>
</feature>
<keyword evidence="7" id="KW-1185">Reference proteome</keyword>
<keyword evidence="2" id="KW-0238">DNA-binding</keyword>
<evidence type="ECO:0000256" key="2">
    <source>
        <dbReference type="ARBA" id="ARBA00023125"/>
    </source>
</evidence>
<dbReference type="Gene3D" id="1.10.10.10">
    <property type="entry name" value="Winged helix-like DNA-binding domain superfamily/Winged helix DNA-binding domain"/>
    <property type="match status" value="1"/>
</dbReference>
<organism evidence="6 7">
    <name type="scientific">Raoultibacter massiliensis</name>
    <dbReference type="NCBI Taxonomy" id="1852371"/>
    <lineage>
        <taxon>Bacteria</taxon>
        <taxon>Bacillati</taxon>
        <taxon>Actinomycetota</taxon>
        <taxon>Coriobacteriia</taxon>
        <taxon>Eggerthellales</taxon>
        <taxon>Eggerthellaceae</taxon>
        <taxon>Raoultibacter</taxon>
    </lineage>
</organism>
<dbReference type="PROSITE" id="PS00622">
    <property type="entry name" value="HTH_LUXR_1"/>
    <property type="match status" value="1"/>
</dbReference>
<reference evidence="6 7" key="1">
    <citation type="submission" date="2024-04" db="EMBL/GenBank/DDBJ databases">
        <title>Human intestinal bacterial collection.</title>
        <authorList>
            <person name="Pauvert C."/>
            <person name="Hitch T.C.A."/>
            <person name="Clavel T."/>
        </authorList>
    </citation>
    <scope>NUCLEOTIDE SEQUENCE [LARGE SCALE GENOMIC DNA]</scope>
    <source>
        <strain evidence="6 7">CLA-KB-H42</strain>
    </source>
</reference>
<feature type="transmembrane region" description="Helical" evidence="4">
    <location>
        <begin position="218"/>
        <end position="238"/>
    </location>
</feature>
<protein>
    <submittedName>
        <fullName evidence="6">Helix-turn-helix transcriptional regulator</fullName>
    </submittedName>
</protein>
<evidence type="ECO:0000256" key="3">
    <source>
        <dbReference type="ARBA" id="ARBA00023163"/>
    </source>
</evidence>
<dbReference type="InterPro" id="IPR016032">
    <property type="entry name" value="Sig_transdc_resp-reg_C-effctor"/>
</dbReference>
<evidence type="ECO:0000256" key="4">
    <source>
        <dbReference type="SAM" id="Phobius"/>
    </source>
</evidence>
<dbReference type="PANTHER" id="PTHR44688">
    <property type="entry name" value="DNA-BINDING TRANSCRIPTIONAL ACTIVATOR DEVR_DOSR"/>
    <property type="match status" value="1"/>
</dbReference>
<feature type="transmembrane region" description="Helical" evidence="4">
    <location>
        <begin position="87"/>
        <end position="105"/>
    </location>
</feature>
<evidence type="ECO:0000313" key="7">
    <source>
        <dbReference type="Proteomes" id="UP001487305"/>
    </source>
</evidence>
<feature type="transmembrane region" description="Helical" evidence="4">
    <location>
        <begin position="333"/>
        <end position="354"/>
    </location>
</feature>
<keyword evidence="1" id="KW-0805">Transcription regulation</keyword>
<feature type="transmembrane region" description="Helical" evidence="4">
    <location>
        <begin position="58"/>
        <end position="80"/>
    </location>
</feature>
<feature type="transmembrane region" description="Helical" evidence="4">
    <location>
        <begin position="144"/>
        <end position="165"/>
    </location>
</feature>
<dbReference type="InterPro" id="IPR000792">
    <property type="entry name" value="Tscrpt_reg_LuxR_C"/>
</dbReference>
<dbReference type="RefSeq" id="WP_349227494.1">
    <property type="nucleotide sequence ID" value="NZ_JBBNOP010000006.1"/>
</dbReference>
<dbReference type="PANTHER" id="PTHR44688:SF16">
    <property type="entry name" value="DNA-BINDING TRANSCRIPTIONAL ACTIVATOR DEVR_DOSR"/>
    <property type="match status" value="1"/>
</dbReference>
<dbReference type="SUPFAM" id="SSF46894">
    <property type="entry name" value="C-terminal effector domain of the bipartite response regulators"/>
    <property type="match status" value="1"/>
</dbReference>
<comment type="caution">
    <text evidence="6">The sequence shown here is derived from an EMBL/GenBank/DDBJ whole genome shotgun (WGS) entry which is preliminary data.</text>
</comment>
<gene>
    <name evidence="6" type="ORF">AAA083_08845</name>
</gene>
<feature type="transmembrane region" description="Helical" evidence="4">
    <location>
        <begin position="366"/>
        <end position="388"/>
    </location>
</feature>
<dbReference type="PROSITE" id="PS50043">
    <property type="entry name" value="HTH_LUXR_2"/>
    <property type="match status" value="1"/>
</dbReference>
<keyword evidence="3" id="KW-0804">Transcription</keyword>
<dbReference type="Proteomes" id="UP001487305">
    <property type="component" value="Unassembled WGS sequence"/>
</dbReference>
<keyword evidence="4" id="KW-1133">Transmembrane helix</keyword>
<feature type="domain" description="HTH luxR-type" evidence="5">
    <location>
        <begin position="423"/>
        <end position="488"/>
    </location>
</feature>
<accession>A0ABV1JFF7</accession>
<dbReference type="InterPro" id="IPR036388">
    <property type="entry name" value="WH-like_DNA-bd_sf"/>
</dbReference>
<keyword evidence="4" id="KW-0812">Transmembrane</keyword>
<feature type="transmembrane region" description="Helical" evidence="4">
    <location>
        <begin position="27"/>
        <end position="46"/>
    </location>
</feature>
<keyword evidence="4" id="KW-0472">Membrane</keyword>
<feature type="transmembrane region" description="Helical" evidence="4">
    <location>
        <begin position="250"/>
        <end position="269"/>
    </location>
</feature>
<feature type="transmembrane region" description="Helical" evidence="4">
    <location>
        <begin position="111"/>
        <end position="132"/>
    </location>
</feature>
<dbReference type="PRINTS" id="PR00038">
    <property type="entry name" value="HTHLUXR"/>
</dbReference>
<dbReference type="Pfam" id="PF00196">
    <property type="entry name" value="GerE"/>
    <property type="match status" value="1"/>
</dbReference>
<dbReference type="CDD" id="cd06170">
    <property type="entry name" value="LuxR_C_like"/>
    <property type="match status" value="1"/>
</dbReference>
<dbReference type="EMBL" id="JBBNOP010000006">
    <property type="protein sequence ID" value="MEQ3363081.1"/>
    <property type="molecule type" value="Genomic_DNA"/>
</dbReference>
<evidence type="ECO:0000259" key="5">
    <source>
        <dbReference type="PROSITE" id="PS50043"/>
    </source>
</evidence>
<sequence length="494" mass="54224">MNANAGANANATGRDENRPKLFDKNTLALALIATVGFGFLQGARLLDLNSGPYSSSPFALVGLAFDGCTFLAVALMSYFVRIESTFKLFWTGIGVAAVYAALIVSGSQSDIVLVLMQAASGMGWALMILCWMQVFTSYRPFHSLVMIALGYLIDTLIQPVSSALFPGYRQIVLLVVFVASAIMLYYCLVHNQAIAQRMKETVAPKTSMAEAFSRTRRAVASTLVFSLVCGFIIQMDIFSDLQYAQTDLTAWLAIGVSIAMCAILAVLKLKKANIDYICPIAALCLASILLYRSLDGGDGYLAGAMLTTFLMSFYVLLWLTFISEAYERKLPAFFLLGLALGVARLSIAAGRLLAQLLFEPLALEPHNVTIVAIWVLVVTVSLIFASYLRYSAKQKEHRLDDAPDELTDSAAAQADATEAALDLLSETYSLSDREVEIIREFSAGRSARYIADYFVLSEHTVKTHLRRAYAKMSVHSRQELLDLIETMEARRLRG</sequence>
<evidence type="ECO:0000256" key="1">
    <source>
        <dbReference type="ARBA" id="ARBA00023015"/>
    </source>
</evidence>